<evidence type="ECO:0000313" key="2">
    <source>
        <dbReference type="Proteomes" id="UP000322887"/>
    </source>
</evidence>
<keyword evidence="2" id="KW-1185">Reference proteome</keyword>
<gene>
    <name evidence="1" type="ORF">GmarT_20350</name>
</gene>
<accession>A0ABX5YKK4</accession>
<proteinExistence type="predicted"/>
<name>A0ABX5YKK4_9PLAN</name>
<reference evidence="1 2" key="1">
    <citation type="submission" date="2019-08" db="EMBL/GenBank/DDBJ databases">
        <title>Deep-cultivation of Planctomycetes and their phenomic and genomic characterization uncovers novel biology.</title>
        <authorList>
            <person name="Wiegand S."/>
            <person name="Jogler M."/>
            <person name="Boedeker C."/>
            <person name="Pinto D."/>
            <person name="Vollmers J."/>
            <person name="Rivas-Marin E."/>
            <person name="Kohn T."/>
            <person name="Peeters S.H."/>
            <person name="Heuer A."/>
            <person name="Rast P."/>
            <person name="Oberbeckmann S."/>
            <person name="Bunk B."/>
            <person name="Jeske O."/>
            <person name="Meyerdierks A."/>
            <person name="Storesund J.E."/>
            <person name="Kallscheuer N."/>
            <person name="Luecker S."/>
            <person name="Lage O.M."/>
            <person name="Pohl T."/>
            <person name="Merkel B.J."/>
            <person name="Hornburger P."/>
            <person name="Mueller R.-W."/>
            <person name="Bruemmer F."/>
            <person name="Labrenz M."/>
            <person name="Spormann A.M."/>
            <person name="Op den Camp H."/>
            <person name="Overmann J."/>
            <person name="Amann R."/>
            <person name="Jetten M.S.M."/>
            <person name="Mascher T."/>
            <person name="Medema M.H."/>
            <person name="Devos D.P."/>
            <person name="Kaster A.-K."/>
            <person name="Ovreas L."/>
            <person name="Rohde M."/>
            <person name="Galperin M.Y."/>
            <person name="Jogler C."/>
        </authorList>
    </citation>
    <scope>NUCLEOTIDE SEQUENCE [LARGE SCALE GENOMIC DNA]</scope>
    <source>
        <strain evidence="1 2">DSM 8797</strain>
    </source>
</reference>
<dbReference type="EMBL" id="CP042910">
    <property type="protein sequence ID" value="QEG16174.1"/>
    <property type="molecule type" value="Genomic_DNA"/>
</dbReference>
<organism evidence="1 2">
    <name type="scientific">Gimesia maris</name>
    <dbReference type="NCBI Taxonomy" id="122"/>
    <lineage>
        <taxon>Bacteria</taxon>
        <taxon>Pseudomonadati</taxon>
        <taxon>Planctomycetota</taxon>
        <taxon>Planctomycetia</taxon>
        <taxon>Planctomycetales</taxon>
        <taxon>Planctomycetaceae</taxon>
        <taxon>Gimesia</taxon>
    </lineage>
</organism>
<evidence type="ECO:0000313" key="1">
    <source>
        <dbReference type="EMBL" id="QEG16174.1"/>
    </source>
</evidence>
<sequence>MCTHYECILILSIKKHTPKVFYTCDAEGRVQKNKFILMLNISNRIHA</sequence>
<protein>
    <submittedName>
        <fullName evidence="1">Uncharacterized protein</fullName>
    </submittedName>
</protein>
<dbReference type="Proteomes" id="UP000322887">
    <property type="component" value="Chromosome"/>
</dbReference>